<evidence type="ECO:0000313" key="13">
    <source>
        <dbReference type="EMBL" id="MFD0871233.1"/>
    </source>
</evidence>
<feature type="domain" description="Mur ligase central" evidence="12">
    <location>
        <begin position="59"/>
        <end position="286"/>
    </location>
</feature>
<keyword evidence="6 10" id="KW-0067">ATP-binding</keyword>
<evidence type="ECO:0000256" key="4">
    <source>
        <dbReference type="ARBA" id="ARBA00022723"/>
    </source>
</evidence>
<accession>A0ABW3DFZ1</accession>
<comment type="caution">
    <text evidence="13">The sequence shown here is derived from an EMBL/GenBank/DDBJ whole genome shotgun (WGS) entry which is preliminary data.</text>
</comment>
<evidence type="ECO:0000256" key="6">
    <source>
        <dbReference type="ARBA" id="ARBA00022840"/>
    </source>
</evidence>
<dbReference type="RefSeq" id="WP_370451744.1">
    <property type="nucleotide sequence ID" value="NZ_JBHTIU010000074.1"/>
</dbReference>
<comment type="catalytic activity">
    <reaction evidence="9">
        <text>(6S)-5,6,7,8-tetrahydrofolyl-(gamma-L-Glu)(n) + L-glutamate + ATP = (6S)-5,6,7,8-tetrahydrofolyl-(gamma-L-Glu)(n+1) + ADP + phosphate + H(+)</text>
        <dbReference type="Rhea" id="RHEA:10580"/>
        <dbReference type="Rhea" id="RHEA-COMP:14738"/>
        <dbReference type="Rhea" id="RHEA-COMP:14740"/>
        <dbReference type="ChEBI" id="CHEBI:15378"/>
        <dbReference type="ChEBI" id="CHEBI:29985"/>
        <dbReference type="ChEBI" id="CHEBI:30616"/>
        <dbReference type="ChEBI" id="CHEBI:43474"/>
        <dbReference type="ChEBI" id="CHEBI:141005"/>
        <dbReference type="ChEBI" id="CHEBI:456216"/>
        <dbReference type="EC" id="6.3.2.17"/>
    </reaction>
</comment>
<sequence>MRTMNRTSEHSSSSFQTYAEAVEWITGLMPMGIRPGLKRMETFMEKLGHPERRLKFIHVAGTNGKGSTCAFLTKVLLRNGYAVGTFTSPYMEKFTNRLRFNGQDIGEEELLMLANRIKPLADEMAATELGHPTMFEITTTLAILYFATVTYPDYVVWETGLGGRLDSTNIVFPVVSIITNVGHDHMDVLGNTLDKIAMEKAGIIKPGVPVISAVEQPEAVAVIEQVCRDKRSSLYLLGREFDYRELSTELNRQKFDFRSPFREIPGLTISLNGYHQYKNAAVALMAIEVLRQYYALIVEEEDLYAAMLETEWPGRLELVSDQPPLLLDGAHNPEGAESLAHALASVYTYRKLHLMIGMLSTKEHFEYFGHILPLADSIILTEPDFRKRQKAEDLAVTAREVLQGLGRETEITVEPDWKKALEMLRARTGPEDLAVVSGTLYLISDVRSWILYQSESEKGW</sequence>
<dbReference type="EC" id="6.3.2.17" evidence="2"/>
<dbReference type="InterPro" id="IPR018109">
    <property type="entry name" value="Folylpolyglutamate_synth_CS"/>
</dbReference>
<dbReference type="InterPro" id="IPR036565">
    <property type="entry name" value="Mur-like_cat_sf"/>
</dbReference>
<evidence type="ECO:0000256" key="1">
    <source>
        <dbReference type="ARBA" id="ARBA00008276"/>
    </source>
</evidence>
<dbReference type="PROSITE" id="PS01011">
    <property type="entry name" value="FOLYLPOLYGLU_SYNT_1"/>
    <property type="match status" value="1"/>
</dbReference>
<feature type="domain" description="Mur ligase C-terminal" evidence="11">
    <location>
        <begin position="314"/>
        <end position="439"/>
    </location>
</feature>
<evidence type="ECO:0000313" key="14">
    <source>
        <dbReference type="Proteomes" id="UP001597120"/>
    </source>
</evidence>
<evidence type="ECO:0000256" key="9">
    <source>
        <dbReference type="ARBA" id="ARBA00047493"/>
    </source>
</evidence>
<dbReference type="PIRSF" id="PIRSF001563">
    <property type="entry name" value="Folylpolyglu_synth"/>
    <property type="match status" value="1"/>
</dbReference>
<evidence type="ECO:0000259" key="12">
    <source>
        <dbReference type="Pfam" id="PF08245"/>
    </source>
</evidence>
<evidence type="ECO:0000256" key="5">
    <source>
        <dbReference type="ARBA" id="ARBA00022741"/>
    </source>
</evidence>
<dbReference type="SUPFAM" id="SSF53623">
    <property type="entry name" value="MurD-like peptide ligases, catalytic domain"/>
    <property type="match status" value="1"/>
</dbReference>
<dbReference type="Pfam" id="PF08245">
    <property type="entry name" value="Mur_ligase_M"/>
    <property type="match status" value="1"/>
</dbReference>
<dbReference type="InterPro" id="IPR036615">
    <property type="entry name" value="Mur_ligase_C_dom_sf"/>
</dbReference>
<evidence type="ECO:0000256" key="10">
    <source>
        <dbReference type="PIRNR" id="PIRNR001563"/>
    </source>
</evidence>
<keyword evidence="14" id="KW-1185">Reference proteome</keyword>
<reference evidence="14" key="1">
    <citation type="journal article" date="2019" name="Int. J. Syst. Evol. Microbiol.">
        <title>The Global Catalogue of Microorganisms (GCM) 10K type strain sequencing project: providing services to taxonomists for standard genome sequencing and annotation.</title>
        <authorList>
            <consortium name="The Broad Institute Genomics Platform"/>
            <consortium name="The Broad Institute Genome Sequencing Center for Infectious Disease"/>
            <person name="Wu L."/>
            <person name="Ma J."/>
        </authorList>
    </citation>
    <scope>NUCLEOTIDE SEQUENCE [LARGE SCALE GENOMIC DNA]</scope>
    <source>
        <strain evidence="14">CCUG 57263</strain>
    </source>
</reference>
<proteinExistence type="inferred from homology"/>
<dbReference type="PANTHER" id="PTHR11136">
    <property type="entry name" value="FOLYLPOLYGLUTAMATE SYNTHASE-RELATED"/>
    <property type="match status" value="1"/>
</dbReference>
<comment type="similarity">
    <text evidence="1 10">Belongs to the folylpolyglutamate synthase family.</text>
</comment>
<gene>
    <name evidence="13" type="ORF">ACFQ03_18990</name>
</gene>
<dbReference type="SUPFAM" id="SSF53244">
    <property type="entry name" value="MurD-like peptide ligases, peptide-binding domain"/>
    <property type="match status" value="1"/>
</dbReference>
<evidence type="ECO:0000259" key="11">
    <source>
        <dbReference type="Pfam" id="PF02875"/>
    </source>
</evidence>
<dbReference type="Pfam" id="PF02875">
    <property type="entry name" value="Mur_ligase_C"/>
    <property type="match status" value="1"/>
</dbReference>
<dbReference type="PANTHER" id="PTHR11136:SF0">
    <property type="entry name" value="DIHYDROFOLATE SYNTHETASE-RELATED"/>
    <property type="match status" value="1"/>
</dbReference>
<dbReference type="EMBL" id="JBHTIU010000074">
    <property type="protein sequence ID" value="MFD0871233.1"/>
    <property type="molecule type" value="Genomic_DNA"/>
</dbReference>
<dbReference type="InterPro" id="IPR001645">
    <property type="entry name" value="Folylpolyglutamate_synth"/>
</dbReference>
<keyword evidence="5 10" id="KW-0547">Nucleotide-binding</keyword>
<dbReference type="Proteomes" id="UP001597120">
    <property type="component" value="Unassembled WGS sequence"/>
</dbReference>
<evidence type="ECO:0000256" key="7">
    <source>
        <dbReference type="ARBA" id="ARBA00022842"/>
    </source>
</evidence>
<dbReference type="InterPro" id="IPR013221">
    <property type="entry name" value="Mur_ligase_cen"/>
</dbReference>
<dbReference type="NCBIfam" id="TIGR01499">
    <property type="entry name" value="folC"/>
    <property type="match status" value="1"/>
</dbReference>
<evidence type="ECO:0000256" key="2">
    <source>
        <dbReference type="ARBA" id="ARBA00013025"/>
    </source>
</evidence>
<keyword evidence="3 10" id="KW-0436">Ligase</keyword>
<name>A0ABW3DFZ1_9BACL</name>
<dbReference type="InterPro" id="IPR004101">
    <property type="entry name" value="Mur_ligase_C"/>
</dbReference>
<keyword evidence="4" id="KW-0479">Metal-binding</keyword>
<keyword evidence="7" id="KW-0460">Magnesium</keyword>
<evidence type="ECO:0000256" key="3">
    <source>
        <dbReference type="ARBA" id="ARBA00022598"/>
    </source>
</evidence>
<organism evidence="13 14">
    <name type="scientific">Paenibacillus residui</name>
    <dbReference type="NCBI Taxonomy" id="629724"/>
    <lineage>
        <taxon>Bacteria</taxon>
        <taxon>Bacillati</taxon>
        <taxon>Bacillota</taxon>
        <taxon>Bacilli</taxon>
        <taxon>Bacillales</taxon>
        <taxon>Paenibacillaceae</taxon>
        <taxon>Paenibacillus</taxon>
    </lineage>
</organism>
<dbReference type="Gene3D" id="3.90.190.20">
    <property type="entry name" value="Mur ligase, C-terminal domain"/>
    <property type="match status" value="1"/>
</dbReference>
<dbReference type="GO" id="GO:0016874">
    <property type="term" value="F:ligase activity"/>
    <property type="evidence" value="ECO:0007669"/>
    <property type="project" value="UniProtKB-KW"/>
</dbReference>
<dbReference type="Gene3D" id="3.40.1190.10">
    <property type="entry name" value="Mur-like, catalytic domain"/>
    <property type="match status" value="1"/>
</dbReference>
<evidence type="ECO:0000256" key="8">
    <source>
        <dbReference type="ARBA" id="ARBA00030592"/>
    </source>
</evidence>
<protein>
    <recommendedName>
        <fullName evidence="2">tetrahydrofolate synthase</fullName>
        <ecNumber evidence="2">6.3.2.17</ecNumber>
    </recommendedName>
    <alternativeName>
        <fullName evidence="8">Tetrahydrofolylpolyglutamate synthase</fullName>
    </alternativeName>
</protein>